<dbReference type="InterPro" id="IPR021924">
    <property type="entry name" value="DUF3537"/>
</dbReference>
<protein>
    <submittedName>
        <fullName evidence="2">Uncharacterized protein</fullName>
    </submittedName>
</protein>
<accession>A0A426Y692</accession>
<dbReference type="AlphaFoldDB" id="A0A426Y692"/>
<evidence type="ECO:0000313" key="2">
    <source>
        <dbReference type="EMBL" id="RRT47305.1"/>
    </source>
</evidence>
<evidence type="ECO:0000313" key="3">
    <source>
        <dbReference type="Proteomes" id="UP000287651"/>
    </source>
</evidence>
<sequence length="128" mass="15051">MLPGRVTYAYSLSNVNDKLRTFRFYLRWMCVDQSDARHTMISWFLFLLICVFVSFTSHFVLSCTLHRLCLRHGGPTLPYLHLLPLLPLYLCFLPPLRSLSLPLPQYDKSFFNLKNIIILMIYCELACI</sequence>
<dbReference type="EMBL" id="AMZH03014635">
    <property type="protein sequence ID" value="RRT47305.1"/>
    <property type="molecule type" value="Genomic_DNA"/>
</dbReference>
<evidence type="ECO:0000256" key="1">
    <source>
        <dbReference type="SAM" id="Phobius"/>
    </source>
</evidence>
<dbReference type="PANTHER" id="PTHR31963">
    <property type="entry name" value="RAS GUANINE NUCLEOTIDE EXCHANGE FACTOR K"/>
    <property type="match status" value="1"/>
</dbReference>
<keyword evidence="1" id="KW-0812">Transmembrane</keyword>
<proteinExistence type="predicted"/>
<keyword evidence="1" id="KW-1133">Transmembrane helix</keyword>
<dbReference type="PANTHER" id="PTHR31963:SF29">
    <property type="entry name" value="OS02G0566400 PROTEIN"/>
    <property type="match status" value="1"/>
</dbReference>
<reference evidence="2 3" key="1">
    <citation type="journal article" date="2014" name="Agronomy (Basel)">
        <title>A Draft Genome Sequence for Ensete ventricosum, the Drought-Tolerant Tree Against Hunger.</title>
        <authorList>
            <person name="Harrison J."/>
            <person name="Moore K.A."/>
            <person name="Paszkiewicz K."/>
            <person name="Jones T."/>
            <person name="Grant M."/>
            <person name="Ambacheew D."/>
            <person name="Muzemil S."/>
            <person name="Studholme D.J."/>
        </authorList>
    </citation>
    <scope>NUCLEOTIDE SEQUENCE [LARGE SCALE GENOMIC DNA]</scope>
</reference>
<comment type="caution">
    <text evidence="2">The sequence shown here is derived from an EMBL/GenBank/DDBJ whole genome shotgun (WGS) entry which is preliminary data.</text>
</comment>
<organism evidence="2 3">
    <name type="scientific">Ensete ventricosum</name>
    <name type="common">Abyssinian banana</name>
    <name type="synonym">Musa ensete</name>
    <dbReference type="NCBI Taxonomy" id="4639"/>
    <lineage>
        <taxon>Eukaryota</taxon>
        <taxon>Viridiplantae</taxon>
        <taxon>Streptophyta</taxon>
        <taxon>Embryophyta</taxon>
        <taxon>Tracheophyta</taxon>
        <taxon>Spermatophyta</taxon>
        <taxon>Magnoliopsida</taxon>
        <taxon>Liliopsida</taxon>
        <taxon>Zingiberales</taxon>
        <taxon>Musaceae</taxon>
        <taxon>Ensete</taxon>
    </lineage>
</organism>
<feature type="transmembrane region" description="Helical" evidence="1">
    <location>
        <begin position="41"/>
        <end position="65"/>
    </location>
</feature>
<dbReference type="Proteomes" id="UP000287651">
    <property type="component" value="Unassembled WGS sequence"/>
</dbReference>
<gene>
    <name evidence="2" type="ORF">B296_00023330</name>
</gene>
<name>A0A426Y692_ENSVE</name>
<keyword evidence="1" id="KW-0472">Membrane</keyword>
<dbReference type="Pfam" id="PF12056">
    <property type="entry name" value="DUF3537"/>
    <property type="match status" value="1"/>
</dbReference>